<accession>A0A923LRG3</accession>
<sequence length="124" mass="14007">MEKKNLNNCTMNEAIAILKEASMKSERGNFTIKCDNCTLDIVCGGEFNMCDNVIEVALFTANGETWLPLDMENADGSVFTEDRPIIHNLPLICFPAFVKQFKKLSDEDMPTVWDAWDTISCFPM</sequence>
<dbReference type="AlphaFoldDB" id="A0A923LRG3"/>
<gene>
    <name evidence="1" type="ORF">H8S17_10960</name>
</gene>
<protein>
    <submittedName>
        <fullName evidence="1">Uncharacterized protein</fullName>
    </submittedName>
</protein>
<dbReference type="Proteomes" id="UP000606720">
    <property type="component" value="Unassembled WGS sequence"/>
</dbReference>
<organism evidence="1 2">
    <name type="scientific">Roseburia zhanii</name>
    <dbReference type="NCBI Taxonomy" id="2763064"/>
    <lineage>
        <taxon>Bacteria</taxon>
        <taxon>Bacillati</taxon>
        <taxon>Bacillota</taxon>
        <taxon>Clostridia</taxon>
        <taxon>Lachnospirales</taxon>
        <taxon>Lachnospiraceae</taxon>
        <taxon>Roseburia</taxon>
    </lineage>
</organism>
<evidence type="ECO:0000313" key="1">
    <source>
        <dbReference type="EMBL" id="MBC5714709.1"/>
    </source>
</evidence>
<proteinExistence type="predicted"/>
<keyword evidence="2" id="KW-1185">Reference proteome</keyword>
<name>A0A923LRG3_9FIRM</name>
<reference evidence="1" key="1">
    <citation type="submission" date="2020-08" db="EMBL/GenBank/DDBJ databases">
        <title>Genome public.</title>
        <authorList>
            <person name="Liu C."/>
            <person name="Sun Q."/>
        </authorList>
    </citation>
    <scope>NUCLEOTIDE SEQUENCE</scope>
    <source>
        <strain evidence="1">BX1005</strain>
    </source>
</reference>
<dbReference type="RefSeq" id="WP_186867342.1">
    <property type="nucleotide sequence ID" value="NZ_JACOPH010000009.1"/>
</dbReference>
<evidence type="ECO:0000313" key="2">
    <source>
        <dbReference type="Proteomes" id="UP000606720"/>
    </source>
</evidence>
<comment type="caution">
    <text evidence="1">The sequence shown here is derived from an EMBL/GenBank/DDBJ whole genome shotgun (WGS) entry which is preliminary data.</text>
</comment>
<dbReference type="EMBL" id="JACOPH010000009">
    <property type="protein sequence ID" value="MBC5714709.1"/>
    <property type="molecule type" value="Genomic_DNA"/>
</dbReference>